<sequence length="432" mass="44628">MGFQQGLSGLNGAAKSLDVIGNNVANASTVGFKQSQAQFADMYANSMNRSGNSPVGIGVSVPAVAQQFTQGNISSSNNPLDIAINGDGFFQLSASLTNKSPMYGRNGQFQLDKSGYIVNPSMNGAYLMGWAAGAQGGDPVPLQIDTSSIPATPTTTISTKVNLDSRLSVPTTTPFNAADPTSYNSSTGVDLYDSLGNPYSMQTYYVKAAPTGTPPTTTWTVYAKIDNTTLNNGATPAVPVALGTMTFDSTGTMTQINGAAISPTNNTLTISTAQLATVAKAGGVFAAPINISYSGSTQTGSAFVNLAQVQNGMPPGSLSSFSVDKDGSIIGSYSNQQTKNLGTVVLVNFANPNGLQPLGNNLYQASSAAGSPLVGKPTTGTFGTLQARAKEDSNVDLTAELVNMIVAQRVYQANSQTIKVQDTVLQTLVSLR</sequence>
<dbReference type="Pfam" id="PF00460">
    <property type="entry name" value="Flg_bb_rod"/>
    <property type="match status" value="1"/>
</dbReference>
<feature type="domain" description="Flagellar hook protein FlgE D2" evidence="8">
    <location>
        <begin position="162"/>
        <end position="312"/>
    </location>
</feature>
<keyword evidence="4 5" id="KW-0975">Bacterial flagellum</keyword>
<dbReference type="GO" id="GO:0005829">
    <property type="term" value="C:cytosol"/>
    <property type="evidence" value="ECO:0007669"/>
    <property type="project" value="TreeGrafter"/>
</dbReference>
<evidence type="ECO:0000259" key="8">
    <source>
        <dbReference type="Pfam" id="PF07559"/>
    </source>
</evidence>
<keyword evidence="10" id="KW-0282">Flagellum</keyword>
<dbReference type="Pfam" id="PF22692">
    <property type="entry name" value="LlgE_F_G_D1"/>
    <property type="match status" value="1"/>
</dbReference>
<dbReference type="HOGENOM" id="CLU_013687_2_0_4"/>
<evidence type="ECO:0000256" key="5">
    <source>
        <dbReference type="RuleBase" id="RU362116"/>
    </source>
</evidence>
<evidence type="ECO:0000259" key="7">
    <source>
        <dbReference type="Pfam" id="PF06429"/>
    </source>
</evidence>
<organism evidence="10 11">
    <name type="scientific">Herbaspirillum seropedicae (strain SmR1)</name>
    <dbReference type="NCBI Taxonomy" id="757424"/>
    <lineage>
        <taxon>Bacteria</taxon>
        <taxon>Pseudomonadati</taxon>
        <taxon>Pseudomonadota</taxon>
        <taxon>Betaproteobacteria</taxon>
        <taxon>Burkholderiales</taxon>
        <taxon>Oxalobacteraceae</taxon>
        <taxon>Herbaspirillum</taxon>
    </lineage>
</organism>
<evidence type="ECO:0000313" key="10">
    <source>
        <dbReference type="EMBL" id="ADJ63536.1"/>
    </source>
</evidence>
<dbReference type="InterPro" id="IPR037925">
    <property type="entry name" value="FlgE/F/G-like"/>
</dbReference>
<dbReference type="InterPro" id="IPR010930">
    <property type="entry name" value="Flg_bb/hook_C_dom"/>
</dbReference>
<dbReference type="RefSeq" id="WP_013234022.1">
    <property type="nucleotide sequence ID" value="NC_014323.1"/>
</dbReference>
<dbReference type="InterPro" id="IPR037058">
    <property type="entry name" value="Falgellar_hook_FlgE_sf"/>
</dbReference>
<evidence type="ECO:0000256" key="4">
    <source>
        <dbReference type="ARBA" id="ARBA00023143"/>
    </source>
</evidence>
<dbReference type="GO" id="GO:0009425">
    <property type="term" value="C:bacterial-type flagellum basal body"/>
    <property type="evidence" value="ECO:0007669"/>
    <property type="project" value="UniProtKB-SubCell"/>
</dbReference>
<protein>
    <recommendedName>
        <fullName evidence="3 5">Flagellar hook protein FlgE</fullName>
    </recommendedName>
</protein>
<dbReference type="Pfam" id="PF06429">
    <property type="entry name" value="Flg_bbr_C"/>
    <property type="match status" value="1"/>
</dbReference>
<evidence type="ECO:0000259" key="9">
    <source>
        <dbReference type="Pfam" id="PF22692"/>
    </source>
</evidence>
<evidence type="ECO:0000313" key="11">
    <source>
        <dbReference type="Proteomes" id="UP000000329"/>
    </source>
</evidence>
<dbReference type="PROSITE" id="PS00588">
    <property type="entry name" value="FLAGELLA_BB_ROD"/>
    <property type="match status" value="1"/>
</dbReference>
<comment type="subcellular location">
    <subcellularLocation>
        <location evidence="1 5">Bacterial flagellum basal body</location>
    </subcellularLocation>
</comment>
<comment type="function">
    <text evidence="5">A flexible structure which links the flagellar filament to the drive apparatus in the basal body.</text>
</comment>
<dbReference type="NCBIfam" id="NF004238">
    <property type="entry name" value="PRK05682.1-1"/>
    <property type="match status" value="1"/>
</dbReference>
<keyword evidence="10" id="KW-0966">Cell projection</keyword>
<dbReference type="Gene3D" id="2.60.98.20">
    <property type="entry name" value="Flagellar hook protein FlgE"/>
    <property type="match status" value="1"/>
</dbReference>
<dbReference type="Pfam" id="PF07559">
    <property type="entry name" value="FlgE_D2"/>
    <property type="match status" value="1"/>
</dbReference>
<dbReference type="SUPFAM" id="SSF117143">
    <property type="entry name" value="Flagellar hook protein flgE"/>
    <property type="match status" value="1"/>
</dbReference>
<dbReference type="KEGG" id="hse:Hsero_2036"/>
<gene>
    <name evidence="10" type="primary">flgE</name>
    <name evidence="10" type="ordered locus">Hsero_2036</name>
</gene>
<evidence type="ECO:0000256" key="2">
    <source>
        <dbReference type="ARBA" id="ARBA00009677"/>
    </source>
</evidence>
<keyword evidence="10" id="KW-0969">Cilium</keyword>
<dbReference type="AlphaFoldDB" id="D8ISX7"/>
<evidence type="ECO:0000259" key="6">
    <source>
        <dbReference type="Pfam" id="PF00460"/>
    </source>
</evidence>
<dbReference type="Proteomes" id="UP000000329">
    <property type="component" value="Chromosome"/>
</dbReference>
<dbReference type="GeneID" id="29391080"/>
<keyword evidence="11" id="KW-1185">Reference proteome</keyword>
<feature type="domain" description="Flagellar basal body rod protein N-terminal" evidence="6">
    <location>
        <begin position="6"/>
        <end position="33"/>
    </location>
</feature>
<proteinExistence type="inferred from homology"/>
<dbReference type="InterPro" id="IPR011491">
    <property type="entry name" value="FlgE_D2"/>
</dbReference>
<dbReference type="InterPro" id="IPR001444">
    <property type="entry name" value="Flag_bb_rod_N"/>
</dbReference>
<dbReference type="OrthoDB" id="8578401at2"/>
<evidence type="ECO:0000256" key="1">
    <source>
        <dbReference type="ARBA" id="ARBA00004117"/>
    </source>
</evidence>
<dbReference type="InterPro" id="IPR019776">
    <property type="entry name" value="Flagellar_basal_body_rod_CS"/>
</dbReference>
<dbReference type="PANTHER" id="PTHR30435:SF1">
    <property type="entry name" value="FLAGELLAR HOOK PROTEIN FLGE"/>
    <property type="match status" value="1"/>
</dbReference>
<comment type="similarity">
    <text evidence="2 5">Belongs to the flagella basal body rod proteins family.</text>
</comment>
<reference evidence="10 11" key="1">
    <citation type="submission" date="2010-04" db="EMBL/GenBank/DDBJ databases">
        <title>The genome of Herbaspirillum seropedicae SmR1, an endophytic, nitrogen-fixing, plant-growth promoting beta-Proteobacteria.</title>
        <authorList>
            <person name="Pedrosa F.O."/>
            <person name="Monteiro R.A."/>
            <person name="Wassem R."/>
            <person name="Cruz L.M."/>
            <person name="Ayub R.A."/>
            <person name="Colauto N.B."/>
            <person name="Fernandez M.A."/>
            <person name="Fungaro M.H.P."/>
            <person name="Grisard E.C."/>
            <person name="Hungria M."/>
            <person name="Madeira H.M.F."/>
            <person name="Nodari R.O."/>
            <person name="Osaku C.A."/>
            <person name="Petzl-Erler M.L."/>
            <person name="Terenzi H."/>
            <person name="Vieira L.G.E."/>
            <person name="Almeida M.I.M."/>
            <person name="Alves L.R."/>
            <person name="Arantes O.M.N."/>
            <person name="Balsanelli E."/>
            <person name="Barcellos F.G."/>
            <person name="Baura V.A."/>
            <person name="Binde D.R."/>
            <person name="Campo R.J."/>
            <person name="Chubatsu L.S."/>
            <person name="Chueire L.M.O."/>
            <person name="Ciferri R.R."/>
            <person name="Correa L.C."/>
            <person name="da Conceicao Silva J.L."/>
            <person name="Dabul A.N.G."/>
            <person name="Dambros B.P."/>
            <person name="Faoro H."/>
            <person name="Favetti A."/>
            <person name="Friedermann G."/>
            <person name="Furlaneto M.C."/>
            <person name="Gasques L.S."/>
            <person name="Gimenes C.C.T."/>
            <person name="Gioppo N.M.R."/>
            <person name="Glienke-Blanco C."/>
            <person name="Godoy L.P."/>
            <person name="Guerra M.P."/>
            <person name="Karp S."/>
            <person name="Kava-Cordeiro V."/>
            <person name="Margarido V.P."/>
            <person name="Mathioni S.M."/>
            <person name="Menck-Soares M.A."/>
            <person name="Murace N.K."/>
            <person name="Nicolas M.F."/>
            <person name="Oliveira C.E.C."/>
            <person name="Pagnan N.A.B."/>
            <person name="Pamphile J.A."/>
            <person name="Patussi E.V."/>
            <person name="Pereira L.F.P."/>
            <person name="Pereira-Ferrari L."/>
            <person name="Pinto F.G.S."/>
            <person name="Precoma C."/>
            <person name="Prioli A.J."/>
            <person name="Prioli S.M.A.P."/>
            <person name="Raittz R.T."/>
            <person name="Ramos H.J.O."/>
            <person name="Ribeiro E.M.S.F."/>
            <person name="Rigo L.U."/>
            <person name="Rocha C.L.M.S.C."/>
            <person name="Rocha S.N."/>
            <person name="Santos K."/>
            <person name="Satori D."/>
            <person name="Silva A.G."/>
            <person name="Simao R.C.G."/>
            <person name="Soares M.A.M."/>
            <person name="Souza E.M."/>
            <person name="Steffens M.B.R."/>
            <person name="Steindel M."/>
            <person name="Tadra-Sfeir M.Z."/>
            <person name="Takahashi E.K."/>
            <person name="Torres R.A."/>
            <person name="Valle J.S."/>
            <person name="Vernal J.I."/>
            <person name="Vilas-Boas L.A."/>
            <person name="Watanabe M.A.E."/>
            <person name="Weiss V.A."/>
            <person name="Yates M.A."/>
            <person name="Souza E.M."/>
        </authorList>
    </citation>
    <scope>NUCLEOTIDE SEQUENCE [LARGE SCALE GENOMIC DNA]</scope>
    <source>
        <strain evidence="10 11">SmR1</strain>
    </source>
</reference>
<dbReference type="InterPro" id="IPR020013">
    <property type="entry name" value="Flagellar_FlgE/F/G"/>
</dbReference>
<dbReference type="STRING" id="757424.Hsero_2036"/>
<dbReference type="eggNOG" id="COG1749">
    <property type="taxonomic scope" value="Bacteria"/>
</dbReference>
<dbReference type="EMBL" id="CP002039">
    <property type="protein sequence ID" value="ADJ63536.1"/>
    <property type="molecule type" value="Genomic_DNA"/>
</dbReference>
<dbReference type="NCBIfam" id="TIGR03506">
    <property type="entry name" value="FlgEFG_subfam"/>
    <property type="match status" value="1"/>
</dbReference>
<accession>D8ISX7</accession>
<evidence type="ECO:0000256" key="3">
    <source>
        <dbReference type="ARBA" id="ARBA00019015"/>
    </source>
</evidence>
<dbReference type="InterPro" id="IPR053967">
    <property type="entry name" value="LlgE_F_G-like_D1"/>
</dbReference>
<dbReference type="GO" id="GO:0009424">
    <property type="term" value="C:bacterial-type flagellum hook"/>
    <property type="evidence" value="ECO:0007669"/>
    <property type="project" value="TreeGrafter"/>
</dbReference>
<dbReference type="PANTHER" id="PTHR30435">
    <property type="entry name" value="FLAGELLAR PROTEIN"/>
    <property type="match status" value="1"/>
</dbReference>
<name>D8ISX7_HERSS</name>
<feature type="domain" description="Flagellar hook protein FlgE/F/G-like D1" evidence="9">
    <location>
        <begin position="83"/>
        <end position="141"/>
    </location>
</feature>
<feature type="domain" description="Flagellar basal-body/hook protein C-terminal" evidence="7">
    <location>
        <begin position="391"/>
        <end position="431"/>
    </location>
</feature>
<dbReference type="GO" id="GO:0071978">
    <property type="term" value="P:bacterial-type flagellum-dependent swarming motility"/>
    <property type="evidence" value="ECO:0007669"/>
    <property type="project" value="TreeGrafter"/>
</dbReference>